<gene>
    <name evidence="10 11" type="primary">ZNF385D</name>
</gene>
<dbReference type="GeneID" id="110086479"/>
<evidence type="ECO:0000256" key="3">
    <source>
        <dbReference type="ARBA" id="ARBA00022737"/>
    </source>
</evidence>
<evidence type="ECO:0000256" key="1">
    <source>
        <dbReference type="ARBA" id="ARBA00004123"/>
    </source>
</evidence>
<feature type="domain" description="C2H2-type" evidence="8">
    <location>
        <begin position="212"/>
        <end position="234"/>
    </location>
</feature>
<evidence type="ECO:0000256" key="6">
    <source>
        <dbReference type="ARBA" id="ARBA00023242"/>
    </source>
</evidence>
<evidence type="ECO:0000256" key="7">
    <source>
        <dbReference type="SAM" id="MobiDB-lite"/>
    </source>
</evidence>
<dbReference type="SMART" id="SM00355">
    <property type="entry name" value="ZnF_C2H2"/>
    <property type="match status" value="4"/>
</dbReference>
<name>A0ABM5GP92_9SAUR</name>
<dbReference type="InterPro" id="IPR036236">
    <property type="entry name" value="Znf_C2H2_sf"/>
</dbReference>
<keyword evidence="3" id="KW-0677">Repeat</keyword>
<accession>A0ABM5GP92</accession>
<dbReference type="PROSITE" id="PS00028">
    <property type="entry name" value="ZINC_FINGER_C2H2_1"/>
    <property type="match status" value="2"/>
</dbReference>
<dbReference type="PANTHER" id="PTHR23067">
    <property type="entry name" value="DOUBLE-STRANDED RNA-BINDING ZINC FINGER PROTEIN"/>
    <property type="match status" value="1"/>
</dbReference>
<dbReference type="Proteomes" id="UP001652642">
    <property type="component" value="Chromosome 6"/>
</dbReference>
<protein>
    <submittedName>
        <fullName evidence="10 11">Zinc finger protein 385D isoform X1</fullName>
    </submittedName>
</protein>
<keyword evidence="9" id="KW-1185">Reference proteome</keyword>
<evidence type="ECO:0000313" key="10">
    <source>
        <dbReference type="RefSeq" id="XP_072859481.1"/>
    </source>
</evidence>
<proteinExistence type="predicted"/>
<evidence type="ECO:0000313" key="11">
    <source>
        <dbReference type="RefSeq" id="XP_072859482.1"/>
    </source>
</evidence>
<dbReference type="InterPro" id="IPR051845">
    <property type="entry name" value="Znf385"/>
</dbReference>
<dbReference type="Pfam" id="PF12874">
    <property type="entry name" value="zf-met"/>
    <property type="match status" value="4"/>
</dbReference>
<comment type="subcellular location">
    <subcellularLocation>
        <location evidence="1">Nucleus</location>
    </subcellularLocation>
</comment>
<keyword evidence="5" id="KW-0862">Zinc</keyword>
<dbReference type="SMART" id="SM00451">
    <property type="entry name" value="ZnF_U1"/>
    <property type="match status" value="4"/>
</dbReference>
<evidence type="ECO:0000256" key="5">
    <source>
        <dbReference type="ARBA" id="ARBA00022833"/>
    </source>
</evidence>
<evidence type="ECO:0000256" key="4">
    <source>
        <dbReference type="ARBA" id="ARBA00022771"/>
    </source>
</evidence>
<keyword evidence="6" id="KW-0539">Nucleus</keyword>
<dbReference type="InterPro" id="IPR013087">
    <property type="entry name" value="Znf_C2H2_type"/>
</dbReference>
<dbReference type="PANTHER" id="PTHR23067:SF12">
    <property type="entry name" value="ZINC FINGER PROTEIN 385D"/>
    <property type="match status" value="1"/>
</dbReference>
<dbReference type="InterPro" id="IPR003604">
    <property type="entry name" value="Matrin/U1-like-C_Znf_C2H2"/>
</dbReference>
<keyword evidence="4" id="KW-0863">Zinc-finger</keyword>
<feature type="region of interest" description="Disordered" evidence="7">
    <location>
        <begin position="450"/>
        <end position="479"/>
    </location>
</feature>
<dbReference type="Gene3D" id="3.30.160.60">
    <property type="entry name" value="Classic Zinc Finger"/>
    <property type="match status" value="4"/>
</dbReference>
<reference evidence="10 11" key="1">
    <citation type="submission" date="2025-05" db="UniProtKB">
        <authorList>
            <consortium name="RefSeq"/>
        </authorList>
    </citation>
    <scope>IDENTIFICATION</scope>
</reference>
<feature type="domain" description="C2H2-type" evidence="8">
    <location>
        <begin position="437"/>
        <end position="459"/>
    </location>
</feature>
<dbReference type="SUPFAM" id="SSF57667">
    <property type="entry name" value="beta-beta-alpha zinc fingers"/>
    <property type="match status" value="4"/>
</dbReference>
<sequence length="563" mass="61238">MKKPWSPSSSQDNVPCAADFTCLHERENVAEVTPDDSEEKKEREKKHASFTLCSVCNIQLNSAAQAQIHYNGKSHQKRLKQLSNGNLKTEHGGTCQSPALPALVRPPAPPLQPSLDIKPFLPFPLDTAAAVNLFPNFNAFQNKNMHISWPQFCNSLMSKKVPGLALGREDSKEVGSNFESLLIGEMDPIQKAVINHTFGVPLPHRRKQIISCNICQLRFNSDSQAAAHYKGTKHAKKLKALEAMKNKQKSVTTKDSAKTTFTSITTNTINTSSDKTVPQTGKGKSIFVMPDGAQIVDFPHSCNNEKHRRQPVKADNTTEAPAISTTTTVEIRKSNVMTTEVTSKVEKLPTTVTSSNACSSGETEEEKAKRLLYCSLCKVAVNSASQLEAHNSGTKHKTMLEARNGSGTIKAFPRAGVKGKGPINKGNTGLQNKTFHCEICDVHVNSETQLKQHISSRRHKDRAAGKPPKPKYSPYNKLQKGTHPLGVKLVFSKEPSKPMAPRILPNPLAAAAAAAAVAVNSPFSLRTAPPATLFQTSALPPALLRPAPGPIRTTHTPVLFAPY</sequence>
<dbReference type="RefSeq" id="XP_072859481.1">
    <property type="nucleotide sequence ID" value="XM_073003380.1"/>
</dbReference>
<organism evidence="9 10">
    <name type="scientific">Pogona vitticeps</name>
    <name type="common">central bearded dragon</name>
    <dbReference type="NCBI Taxonomy" id="103695"/>
    <lineage>
        <taxon>Eukaryota</taxon>
        <taxon>Metazoa</taxon>
        <taxon>Chordata</taxon>
        <taxon>Craniata</taxon>
        <taxon>Vertebrata</taxon>
        <taxon>Euteleostomi</taxon>
        <taxon>Lepidosauria</taxon>
        <taxon>Squamata</taxon>
        <taxon>Bifurcata</taxon>
        <taxon>Unidentata</taxon>
        <taxon>Episquamata</taxon>
        <taxon>Toxicofera</taxon>
        <taxon>Iguania</taxon>
        <taxon>Acrodonta</taxon>
        <taxon>Agamidae</taxon>
        <taxon>Amphibolurinae</taxon>
        <taxon>Pogona</taxon>
    </lineage>
</organism>
<evidence type="ECO:0000313" key="9">
    <source>
        <dbReference type="Proteomes" id="UP001652642"/>
    </source>
</evidence>
<evidence type="ECO:0000259" key="8">
    <source>
        <dbReference type="PROSITE" id="PS00028"/>
    </source>
</evidence>
<evidence type="ECO:0000256" key="2">
    <source>
        <dbReference type="ARBA" id="ARBA00022723"/>
    </source>
</evidence>
<dbReference type="RefSeq" id="XP_072859482.1">
    <property type="nucleotide sequence ID" value="XM_073003381.1"/>
</dbReference>
<keyword evidence="2" id="KW-0479">Metal-binding</keyword>